<keyword evidence="2" id="KW-1185">Reference proteome</keyword>
<name>A0A430AW59_9ENTE</name>
<protein>
    <submittedName>
        <fullName evidence="1">Uncharacterized protein</fullName>
    </submittedName>
</protein>
<proteinExistence type="predicted"/>
<accession>A0A430AW59</accession>
<sequence>MKIFKEKPYLVYHSETEKNYFKPEKRIKRDNTEYLIGNYQQNNLYDREQLDSTHEVEVKIDGFKREEYIEFMGQVIFASKYKR</sequence>
<dbReference type="AlphaFoldDB" id="A0A430AW59"/>
<dbReference type="Proteomes" id="UP000287605">
    <property type="component" value="Unassembled WGS sequence"/>
</dbReference>
<dbReference type="RefSeq" id="WP_126808761.1">
    <property type="nucleotide sequence ID" value="NZ_NGKA01000008.1"/>
</dbReference>
<evidence type="ECO:0000313" key="2">
    <source>
        <dbReference type="Proteomes" id="UP000287605"/>
    </source>
</evidence>
<organism evidence="1 2">
    <name type="scientific">Vagococcus elongatus</name>
    <dbReference type="NCBI Taxonomy" id="180344"/>
    <lineage>
        <taxon>Bacteria</taxon>
        <taxon>Bacillati</taxon>
        <taxon>Bacillota</taxon>
        <taxon>Bacilli</taxon>
        <taxon>Lactobacillales</taxon>
        <taxon>Enterococcaceae</taxon>
        <taxon>Vagococcus</taxon>
    </lineage>
</organism>
<dbReference type="EMBL" id="NGKA01000008">
    <property type="protein sequence ID" value="RSU12289.1"/>
    <property type="molecule type" value="Genomic_DNA"/>
</dbReference>
<reference evidence="1 2" key="1">
    <citation type="submission" date="2017-05" db="EMBL/GenBank/DDBJ databases">
        <title>Vagococcus spp. assemblies.</title>
        <authorList>
            <person name="Gulvik C.A."/>
        </authorList>
    </citation>
    <scope>NUCLEOTIDE SEQUENCE [LARGE SCALE GENOMIC DNA]</scope>
    <source>
        <strain evidence="1 2">CCUG 51432</strain>
    </source>
</reference>
<evidence type="ECO:0000313" key="1">
    <source>
        <dbReference type="EMBL" id="RSU12289.1"/>
    </source>
</evidence>
<gene>
    <name evidence="1" type="ORF">CBF29_06725</name>
</gene>
<comment type="caution">
    <text evidence="1">The sequence shown here is derived from an EMBL/GenBank/DDBJ whole genome shotgun (WGS) entry which is preliminary data.</text>
</comment>